<feature type="transmembrane region" description="Helical" evidence="1">
    <location>
        <begin position="350"/>
        <end position="373"/>
    </location>
</feature>
<dbReference type="Proteomes" id="UP001283341">
    <property type="component" value="Unassembled WGS sequence"/>
</dbReference>
<evidence type="ECO:0000313" key="3">
    <source>
        <dbReference type="Proteomes" id="UP001283341"/>
    </source>
</evidence>
<proteinExistence type="predicted"/>
<reference evidence="2" key="2">
    <citation type="submission" date="2023-06" db="EMBL/GenBank/DDBJ databases">
        <authorList>
            <consortium name="Lawrence Berkeley National Laboratory"/>
            <person name="Haridas S."/>
            <person name="Hensen N."/>
            <person name="Bonometti L."/>
            <person name="Westerberg I."/>
            <person name="Brannstrom I.O."/>
            <person name="Guillou S."/>
            <person name="Cros-Aarteil S."/>
            <person name="Calhoun S."/>
            <person name="Kuo A."/>
            <person name="Mondo S."/>
            <person name="Pangilinan J."/>
            <person name="Riley R."/>
            <person name="Labutti K."/>
            <person name="Andreopoulos B."/>
            <person name="Lipzen A."/>
            <person name="Chen C."/>
            <person name="Yanf M."/>
            <person name="Daum C."/>
            <person name="Ng V."/>
            <person name="Clum A."/>
            <person name="Steindorff A."/>
            <person name="Ohm R."/>
            <person name="Martin F."/>
            <person name="Silar P."/>
            <person name="Natvig D."/>
            <person name="Lalanne C."/>
            <person name="Gautier V."/>
            <person name="Ament-Velasquez S.L."/>
            <person name="Kruys A."/>
            <person name="Hutchinson M.I."/>
            <person name="Powell A.J."/>
            <person name="Barry K."/>
            <person name="Miller A.N."/>
            <person name="Grigoriev I.V."/>
            <person name="Debuchy R."/>
            <person name="Gladieux P."/>
            <person name="Thoren M.H."/>
            <person name="Johannesson H."/>
        </authorList>
    </citation>
    <scope>NUCLEOTIDE SEQUENCE</scope>
    <source>
        <strain evidence="2">CBS 118394</strain>
    </source>
</reference>
<protein>
    <submittedName>
        <fullName evidence="2">Uncharacterized protein</fullName>
    </submittedName>
</protein>
<sequence length="451" mass="50427">MPPAVLTQDPPDLIYGWVSTPNVRGTRDIIISSFATIWLCTWTCLCLNIPPKDRRGHLHVILYKLRWQIFTILFPEVLVATAAEQWLSARQSVAAFHRLGYSKWTIRHGFFADMGGIMVEPVDTLPFAVDSQQLAYLVENKYLRMPDIPLEELKSLNKADGLSRIVTLAQMAWFCMSCAARGAQGLGFCTLEATTLAFILCTLHTFFFWYYKPLDPGVQHTYAMDFAIADICRSKADLLGKPYLRSYTTSTPLDFVKPIPSSRSLVIPFWFGLAAMFPQSNWRLTSPSPDDPKSELASVRLAQTLANSRVLPQDGISLGIMIYTLVFQVAYFGLQIAFAWIAAFPSPVEWYMWILANSAAFGLISVYVVAIPIGARLSPWLGRWLFGIKATSIIEVASALPTWARIAVHAPFIMGYLAARGVVIVESLISLRAMPQVVFDEVSWSGFVPHL</sequence>
<feature type="transmembrane region" description="Helical" evidence="1">
    <location>
        <begin position="29"/>
        <end position="49"/>
    </location>
</feature>
<dbReference type="PANTHER" id="PTHR35043:SF8">
    <property type="entry name" value="DUF4220 DOMAIN-CONTAINING PROTEIN"/>
    <property type="match status" value="1"/>
</dbReference>
<organism evidence="2 3">
    <name type="scientific">Apodospora peruviana</name>
    <dbReference type="NCBI Taxonomy" id="516989"/>
    <lineage>
        <taxon>Eukaryota</taxon>
        <taxon>Fungi</taxon>
        <taxon>Dikarya</taxon>
        <taxon>Ascomycota</taxon>
        <taxon>Pezizomycotina</taxon>
        <taxon>Sordariomycetes</taxon>
        <taxon>Sordariomycetidae</taxon>
        <taxon>Sordariales</taxon>
        <taxon>Lasiosphaeriaceae</taxon>
        <taxon>Apodospora</taxon>
    </lineage>
</organism>
<dbReference type="EMBL" id="JAUEDM010000005">
    <property type="protein sequence ID" value="KAK3316956.1"/>
    <property type="molecule type" value="Genomic_DNA"/>
</dbReference>
<evidence type="ECO:0000256" key="1">
    <source>
        <dbReference type="SAM" id="Phobius"/>
    </source>
</evidence>
<comment type="caution">
    <text evidence="2">The sequence shown here is derived from an EMBL/GenBank/DDBJ whole genome shotgun (WGS) entry which is preliminary data.</text>
</comment>
<feature type="transmembrane region" description="Helical" evidence="1">
    <location>
        <begin position="318"/>
        <end position="344"/>
    </location>
</feature>
<dbReference type="AlphaFoldDB" id="A0AAE0I3J4"/>
<keyword evidence="1" id="KW-0812">Transmembrane</keyword>
<gene>
    <name evidence="2" type="ORF">B0H66DRAFT_308132</name>
</gene>
<keyword evidence="3" id="KW-1185">Reference proteome</keyword>
<keyword evidence="1" id="KW-0472">Membrane</keyword>
<evidence type="ECO:0000313" key="2">
    <source>
        <dbReference type="EMBL" id="KAK3316956.1"/>
    </source>
</evidence>
<keyword evidence="1" id="KW-1133">Transmembrane helix</keyword>
<feature type="transmembrane region" description="Helical" evidence="1">
    <location>
        <begin position="406"/>
        <end position="425"/>
    </location>
</feature>
<accession>A0AAE0I3J4</accession>
<reference evidence="2" key="1">
    <citation type="journal article" date="2023" name="Mol. Phylogenet. Evol.">
        <title>Genome-scale phylogeny and comparative genomics of the fungal order Sordariales.</title>
        <authorList>
            <person name="Hensen N."/>
            <person name="Bonometti L."/>
            <person name="Westerberg I."/>
            <person name="Brannstrom I.O."/>
            <person name="Guillou S."/>
            <person name="Cros-Aarteil S."/>
            <person name="Calhoun S."/>
            <person name="Haridas S."/>
            <person name="Kuo A."/>
            <person name="Mondo S."/>
            <person name="Pangilinan J."/>
            <person name="Riley R."/>
            <person name="LaButti K."/>
            <person name="Andreopoulos B."/>
            <person name="Lipzen A."/>
            <person name="Chen C."/>
            <person name="Yan M."/>
            <person name="Daum C."/>
            <person name="Ng V."/>
            <person name="Clum A."/>
            <person name="Steindorff A."/>
            <person name="Ohm R.A."/>
            <person name="Martin F."/>
            <person name="Silar P."/>
            <person name="Natvig D.O."/>
            <person name="Lalanne C."/>
            <person name="Gautier V."/>
            <person name="Ament-Velasquez S.L."/>
            <person name="Kruys A."/>
            <person name="Hutchinson M.I."/>
            <person name="Powell A.J."/>
            <person name="Barry K."/>
            <person name="Miller A.N."/>
            <person name="Grigoriev I.V."/>
            <person name="Debuchy R."/>
            <person name="Gladieux P."/>
            <person name="Hiltunen Thoren M."/>
            <person name="Johannesson H."/>
        </authorList>
    </citation>
    <scope>NUCLEOTIDE SEQUENCE</scope>
    <source>
        <strain evidence="2">CBS 118394</strain>
    </source>
</reference>
<name>A0AAE0I3J4_9PEZI</name>
<dbReference type="PANTHER" id="PTHR35043">
    <property type="entry name" value="TRANSCRIPTION FACTOR DOMAIN-CONTAINING PROTEIN"/>
    <property type="match status" value="1"/>
</dbReference>